<organism evidence="9 10">
    <name type="scientific">Ferrimonas sediminicola</name>
    <dbReference type="NCBI Taxonomy" id="2569538"/>
    <lineage>
        <taxon>Bacteria</taxon>
        <taxon>Pseudomonadati</taxon>
        <taxon>Pseudomonadota</taxon>
        <taxon>Gammaproteobacteria</taxon>
        <taxon>Alteromonadales</taxon>
        <taxon>Ferrimonadaceae</taxon>
        <taxon>Ferrimonas</taxon>
    </lineage>
</organism>
<proteinExistence type="inferred from homology"/>
<evidence type="ECO:0000256" key="7">
    <source>
        <dbReference type="HAMAP-Rule" id="MF_00853"/>
    </source>
</evidence>
<dbReference type="AlphaFoldDB" id="A0A4V5NWI6"/>
<evidence type="ECO:0000256" key="3">
    <source>
        <dbReference type="ARBA" id="ARBA00022741"/>
    </source>
</evidence>
<evidence type="ECO:0000313" key="10">
    <source>
        <dbReference type="Proteomes" id="UP000305674"/>
    </source>
</evidence>
<reference evidence="9 10" key="1">
    <citation type="submission" date="2019-04" db="EMBL/GenBank/DDBJ databases">
        <authorList>
            <person name="Hwang J.C."/>
        </authorList>
    </citation>
    <scope>NUCLEOTIDE SEQUENCE [LARGE SCALE GENOMIC DNA]</scope>
    <source>
        <strain evidence="9 10">IMCC35001</strain>
    </source>
</reference>
<dbReference type="GO" id="GO:0004729">
    <property type="term" value="F:oxygen-dependent protoporphyrinogen oxidase activity"/>
    <property type="evidence" value="ECO:0007669"/>
    <property type="project" value="InterPro"/>
</dbReference>
<dbReference type="GO" id="GO:0070819">
    <property type="term" value="F:menaquinone-dependent protoporphyrinogen oxidase activity"/>
    <property type="evidence" value="ECO:0007669"/>
    <property type="project" value="UniProtKB-UniRule"/>
</dbReference>
<evidence type="ECO:0000256" key="1">
    <source>
        <dbReference type="ARBA" id="ARBA00022630"/>
    </source>
</evidence>
<dbReference type="RefSeq" id="WP_136854410.1">
    <property type="nucleotide sequence ID" value="NZ_SWCI01000016.1"/>
</dbReference>
<dbReference type="NCBIfam" id="NF008316">
    <property type="entry name" value="PRK11104.1"/>
    <property type="match status" value="1"/>
</dbReference>
<dbReference type="GO" id="GO:0005886">
    <property type="term" value="C:plasma membrane"/>
    <property type="evidence" value="ECO:0007669"/>
    <property type="project" value="UniProtKB-SubCell"/>
</dbReference>
<dbReference type="PANTHER" id="PTHR38030:SF2">
    <property type="entry name" value="PROTOPORPHYRINOGEN IX DEHYDROGENASE [QUINONE]"/>
    <property type="match status" value="1"/>
</dbReference>
<gene>
    <name evidence="7 9" type="primary">hemG</name>
    <name evidence="9" type="ORF">FCL40_16530</name>
</gene>
<comment type="catalytic activity">
    <reaction evidence="7">
        <text>protoporphyrinogen IX + 3 a ubiquinone = protoporphyrin IX + 3 a ubiquinol</text>
        <dbReference type="Rhea" id="RHEA:63936"/>
        <dbReference type="Rhea" id="RHEA-COMP:9565"/>
        <dbReference type="Rhea" id="RHEA-COMP:9566"/>
        <dbReference type="ChEBI" id="CHEBI:16389"/>
        <dbReference type="ChEBI" id="CHEBI:17976"/>
        <dbReference type="ChEBI" id="CHEBI:57306"/>
        <dbReference type="ChEBI" id="CHEBI:57307"/>
    </reaction>
</comment>
<dbReference type="PROSITE" id="PS00201">
    <property type="entry name" value="FLAVODOXIN"/>
    <property type="match status" value="1"/>
</dbReference>
<comment type="catalytic activity">
    <reaction evidence="7">
        <text>protoporphyrinogen IX + 3 a quinone = protoporphyrin IX + 3 a quinol</text>
        <dbReference type="Rhea" id="RHEA:65032"/>
        <dbReference type="ChEBI" id="CHEBI:24646"/>
        <dbReference type="ChEBI" id="CHEBI:57306"/>
        <dbReference type="ChEBI" id="CHEBI:57307"/>
        <dbReference type="ChEBI" id="CHEBI:132124"/>
        <dbReference type="EC" id="1.3.5.3"/>
    </reaction>
</comment>
<dbReference type="OrthoDB" id="9795729at2"/>
<comment type="cofactor">
    <cofactor evidence="7">
        <name>FMN</name>
        <dbReference type="ChEBI" id="CHEBI:58210"/>
    </cofactor>
    <text evidence="7">Binds 1 FMN non-covalently per subunit.</text>
</comment>
<comment type="pathway">
    <text evidence="7">Porphyrin-containing compound metabolism; protoporphyrin-IX biosynthesis; protoporphyrin-IX from protoporphyrinogen-IX: step 1/1.</text>
</comment>
<dbReference type="UniPathway" id="UPA00251">
    <property type="reaction ID" value="UER00324"/>
</dbReference>
<evidence type="ECO:0000256" key="4">
    <source>
        <dbReference type="ARBA" id="ARBA00023002"/>
    </source>
</evidence>
<name>A0A4V5NWI6_9GAMM</name>
<dbReference type="PROSITE" id="PS50902">
    <property type="entry name" value="FLAVODOXIN_LIKE"/>
    <property type="match status" value="1"/>
</dbReference>
<keyword evidence="1 7" id="KW-0285">Flavoprotein</keyword>
<dbReference type="GO" id="GO:0006782">
    <property type="term" value="P:protoporphyrinogen IX biosynthetic process"/>
    <property type="evidence" value="ECO:0007669"/>
    <property type="project" value="UniProtKB-UniRule"/>
</dbReference>
<comment type="subcellular location">
    <subcellularLocation>
        <location evidence="7">Cell membrane</location>
        <topology evidence="7">Peripheral membrane protein</topology>
    </subcellularLocation>
</comment>
<dbReference type="InterPro" id="IPR001226">
    <property type="entry name" value="Flavodoxin_CS"/>
</dbReference>
<keyword evidence="6 7" id="KW-0627">Porphyrin biosynthesis</keyword>
<dbReference type="InterPro" id="IPR052200">
    <property type="entry name" value="Protoporphyrinogen_IX_DH"/>
</dbReference>
<keyword evidence="4 7" id="KW-0560">Oxidoreductase</keyword>
<dbReference type="InterPro" id="IPR044264">
    <property type="entry name" value="HemG"/>
</dbReference>
<dbReference type="Pfam" id="PF12724">
    <property type="entry name" value="Flavodoxin_5"/>
    <property type="match status" value="1"/>
</dbReference>
<dbReference type="InterPro" id="IPR026816">
    <property type="entry name" value="Flavodoxin_dom"/>
</dbReference>
<dbReference type="Proteomes" id="UP000305674">
    <property type="component" value="Unassembled WGS sequence"/>
</dbReference>
<keyword evidence="7" id="KW-1003">Cell membrane</keyword>
<keyword evidence="2 7" id="KW-0288">FMN</keyword>
<keyword evidence="10" id="KW-1185">Reference proteome</keyword>
<evidence type="ECO:0000256" key="5">
    <source>
        <dbReference type="ARBA" id="ARBA00023136"/>
    </source>
</evidence>
<dbReference type="GO" id="GO:0010181">
    <property type="term" value="F:FMN binding"/>
    <property type="evidence" value="ECO:0007669"/>
    <property type="project" value="UniProtKB-UniRule"/>
</dbReference>
<sequence>MKRLLILYMSRGGHTARVARVLMETIREAGHQCDMMDIVEATHEPVGWDGYDAVVLGAPVLYGNYDKNFMQFVADHRDQIQSKPNSFFNLSVVARTPEKATVEGNRYMQKFLELSPWQPDDLKVIAGKVDYPSWGMLDTLMIQMIMKMTNGPTDKHSVIDYTDWEDVKAYGRHLITLAQR</sequence>
<evidence type="ECO:0000259" key="8">
    <source>
        <dbReference type="PROSITE" id="PS50902"/>
    </source>
</evidence>
<keyword evidence="3 7" id="KW-0547">Nucleotide-binding</keyword>
<evidence type="ECO:0000256" key="6">
    <source>
        <dbReference type="ARBA" id="ARBA00023244"/>
    </source>
</evidence>
<dbReference type="InterPro" id="IPR029039">
    <property type="entry name" value="Flavoprotein-like_sf"/>
</dbReference>
<comment type="caution">
    <text evidence="9">The sequence shown here is derived from an EMBL/GenBank/DDBJ whole genome shotgun (WGS) entry which is preliminary data.</text>
</comment>
<protein>
    <recommendedName>
        <fullName evidence="7">Protoporphyrinogen IX dehydrogenase [quinone]</fullName>
        <ecNumber evidence="7">1.3.5.3</ecNumber>
    </recommendedName>
    <alternativeName>
        <fullName evidence="7">Protoporphyrinogen IX dehydrogenase [menaquinone]</fullName>
    </alternativeName>
    <alternativeName>
        <fullName evidence="7">Protoporphyrinogen IX dehydrogenase [ubiquinone]</fullName>
    </alternativeName>
    <alternativeName>
        <fullName evidence="7">Protoporphyrinogen oxidase</fullName>
        <shortName evidence="7">PPO</shortName>
    </alternativeName>
</protein>
<dbReference type="Gene3D" id="3.40.50.360">
    <property type="match status" value="1"/>
</dbReference>
<dbReference type="InterPro" id="IPR008254">
    <property type="entry name" value="Flavodoxin/NO_synth"/>
</dbReference>
<evidence type="ECO:0000256" key="2">
    <source>
        <dbReference type="ARBA" id="ARBA00022643"/>
    </source>
</evidence>
<dbReference type="EMBL" id="SWCI01000016">
    <property type="protein sequence ID" value="TKB46975.1"/>
    <property type="molecule type" value="Genomic_DNA"/>
</dbReference>
<dbReference type="EC" id="1.3.5.3" evidence="7"/>
<accession>A0A4V5NWI6</accession>
<dbReference type="PANTHER" id="PTHR38030">
    <property type="entry name" value="PROTOPORPHYRINOGEN IX DEHYDROGENASE [MENAQUINONE]"/>
    <property type="match status" value="1"/>
</dbReference>
<comment type="similarity">
    <text evidence="7">Belongs to the HemG family.</text>
</comment>
<keyword evidence="5" id="KW-0472">Membrane</keyword>
<feature type="domain" description="Flavodoxin-like" evidence="8">
    <location>
        <begin position="4"/>
        <end position="175"/>
    </location>
</feature>
<evidence type="ECO:0000313" key="9">
    <source>
        <dbReference type="EMBL" id="TKB46975.1"/>
    </source>
</evidence>
<comment type="catalytic activity">
    <reaction evidence="7">
        <text>protoporphyrinogen IX + 3 a menaquinone = protoporphyrin IX + 3 a menaquinol</text>
        <dbReference type="Rhea" id="RHEA:27409"/>
        <dbReference type="Rhea" id="RHEA-COMP:9537"/>
        <dbReference type="Rhea" id="RHEA-COMP:9539"/>
        <dbReference type="ChEBI" id="CHEBI:16374"/>
        <dbReference type="ChEBI" id="CHEBI:18151"/>
        <dbReference type="ChEBI" id="CHEBI:57306"/>
        <dbReference type="ChEBI" id="CHEBI:57307"/>
        <dbReference type="EC" id="1.3.5.3"/>
    </reaction>
</comment>
<dbReference type="SUPFAM" id="SSF52218">
    <property type="entry name" value="Flavoproteins"/>
    <property type="match status" value="1"/>
</dbReference>
<dbReference type="GO" id="GO:0009055">
    <property type="term" value="F:electron transfer activity"/>
    <property type="evidence" value="ECO:0007669"/>
    <property type="project" value="InterPro"/>
</dbReference>
<comment type="function">
    <text evidence="7">Catalyzes the 6-electron oxidation of protoporphyrinogen IX to form protoporphyrin IX; under anaerobic conditions uses menaquinone as an electron acceptor, under aerobic conditions uses ubiquinone as an electron acceptor.</text>
</comment>
<dbReference type="HAMAP" id="MF_00853">
    <property type="entry name" value="HemG"/>
    <property type="match status" value="1"/>
</dbReference>